<organism evidence="2">
    <name type="scientific">Oryza brachyantha</name>
    <name type="common">malo sina</name>
    <dbReference type="NCBI Taxonomy" id="4533"/>
    <lineage>
        <taxon>Eukaryota</taxon>
        <taxon>Viridiplantae</taxon>
        <taxon>Streptophyta</taxon>
        <taxon>Embryophyta</taxon>
        <taxon>Tracheophyta</taxon>
        <taxon>Spermatophyta</taxon>
        <taxon>Magnoliopsida</taxon>
        <taxon>Liliopsida</taxon>
        <taxon>Poales</taxon>
        <taxon>Poaceae</taxon>
        <taxon>BOP clade</taxon>
        <taxon>Oryzoideae</taxon>
        <taxon>Oryzeae</taxon>
        <taxon>Oryzinae</taxon>
        <taxon>Oryza</taxon>
    </lineage>
</organism>
<dbReference type="InterPro" id="IPR011989">
    <property type="entry name" value="ARM-like"/>
</dbReference>
<dbReference type="PANTHER" id="PTHR33115:SF24">
    <property type="entry name" value="OS01G0522400 PROTEIN"/>
    <property type="match status" value="1"/>
</dbReference>
<proteinExistence type="predicted"/>
<feature type="transmembrane region" description="Helical" evidence="1">
    <location>
        <begin position="87"/>
        <end position="108"/>
    </location>
</feature>
<dbReference type="HOGENOM" id="CLU_006857_0_0_1"/>
<dbReference type="AlphaFoldDB" id="J3L0K1"/>
<dbReference type="SUPFAM" id="SSF48371">
    <property type="entry name" value="ARM repeat"/>
    <property type="match status" value="1"/>
</dbReference>
<dbReference type="Proteomes" id="UP000006038">
    <property type="component" value="Chromosome 1"/>
</dbReference>
<accession>J3L0K1</accession>
<dbReference type="EnsemblPlants" id="OB01G27570.1">
    <property type="protein sequence ID" value="OB01G27570.1"/>
    <property type="gene ID" value="OB01G27570"/>
</dbReference>
<evidence type="ECO:0000256" key="1">
    <source>
        <dbReference type="SAM" id="Phobius"/>
    </source>
</evidence>
<keyword evidence="3" id="KW-1185">Reference proteome</keyword>
<protein>
    <submittedName>
        <fullName evidence="2">Uncharacterized protein</fullName>
    </submittedName>
</protein>
<keyword evidence="1" id="KW-0812">Transmembrane</keyword>
<reference evidence="2" key="1">
    <citation type="journal article" date="2013" name="Nat. Commun.">
        <title>Whole-genome sequencing of Oryza brachyantha reveals mechanisms underlying Oryza genome evolution.</title>
        <authorList>
            <person name="Chen J."/>
            <person name="Huang Q."/>
            <person name="Gao D."/>
            <person name="Wang J."/>
            <person name="Lang Y."/>
            <person name="Liu T."/>
            <person name="Li B."/>
            <person name="Bai Z."/>
            <person name="Luis Goicoechea J."/>
            <person name="Liang C."/>
            <person name="Chen C."/>
            <person name="Zhang W."/>
            <person name="Sun S."/>
            <person name="Liao Y."/>
            <person name="Zhang X."/>
            <person name="Yang L."/>
            <person name="Song C."/>
            <person name="Wang M."/>
            <person name="Shi J."/>
            <person name="Liu G."/>
            <person name="Liu J."/>
            <person name="Zhou H."/>
            <person name="Zhou W."/>
            <person name="Yu Q."/>
            <person name="An N."/>
            <person name="Chen Y."/>
            <person name="Cai Q."/>
            <person name="Wang B."/>
            <person name="Liu B."/>
            <person name="Min J."/>
            <person name="Huang Y."/>
            <person name="Wu H."/>
            <person name="Li Z."/>
            <person name="Zhang Y."/>
            <person name="Yin Y."/>
            <person name="Song W."/>
            <person name="Jiang J."/>
            <person name="Jackson S.A."/>
            <person name="Wing R.A."/>
            <person name="Wang J."/>
            <person name="Chen M."/>
        </authorList>
    </citation>
    <scope>NUCLEOTIDE SEQUENCE [LARGE SCALE GENOMIC DNA]</scope>
    <source>
        <strain evidence="2">cv. IRGC 101232</strain>
    </source>
</reference>
<reference evidence="2" key="2">
    <citation type="submission" date="2013-04" db="UniProtKB">
        <authorList>
            <consortium name="EnsemblPlants"/>
        </authorList>
    </citation>
    <scope>IDENTIFICATION</scope>
</reference>
<name>J3L0K1_ORYBR</name>
<keyword evidence="1" id="KW-0472">Membrane</keyword>
<dbReference type="OMA" id="CLAMHET"/>
<dbReference type="Gramene" id="OB01G27570.1">
    <property type="protein sequence ID" value="OB01G27570.1"/>
    <property type="gene ID" value="OB01G27570"/>
</dbReference>
<evidence type="ECO:0000313" key="2">
    <source>
        <dbReference type="EnsemblPlants" id="OB01G27570.1"/>
    </source>
</evidence>
<keyword evidence="1" id="KW-1133">Transmembrane helix</keyword>
<sequence length="607" mass="67918">MVKNNLVPWYLEVLVPRGFSGITRNLRIGSSFAYHSSFCTVVVASLEVLSVCICLSISLTRLVRQDYVDQTNQGRDDHKNIRGSLNIFYGLVFAQSISSYMLIPALGLRLDPLVRRVLSEYSLLGWGNVEVSYYTNKKLWAFISNSTIRQALEMDLVTFAMDMVRSDSTDDQLEGALLLDYIIRWEMNTKQLLVAGVHRSYRSTGKKYTGRALTSIRSSTETLEKVVSMLGLDVKSPVEEETRGHAASIVLELAPYVLMENFPAMPHLISSLLLSGCSATHDRDSVELTWYGVKILERLTDNQDNCRPVAEADVLLSKIVGLVKFRDEGETENNTRQDEIVEASLNVLQKLISTTGETGEALRSTISKNVEIVTNIRYILDQHDEQSILFLHSVKILSCLAMHETAREMIGGSCQIIRKLVSSIHPRPNDIGQDFNHGAELANTAMLALVLVSAGSENNKETILEEIDLEVVLESMLSDASMEKRSMVAHLFKHLRTYSGSLYANKLKKVVDGSLPKVLEAIKVEVQKLDDPELPDGQPSDVRGLRAEGAKLLESFIDLGLQICHSMEANDFDKALESANLTKYTYAQMDDTKRLQIPYRRFPGDNE</sequence>
<feature type="transmembrane region" description="Helical" evidence="1">
    <location>
        <begin position="32"/>
        <end position="59"/>
    </location>
</feature>
<dbReference type="eggNOG" id="ENOG502QRQI">
    <property type="taxonomic scope" value="Eukaryota"/>
</dbReference>
<dbReference type="Gene3D" id="1.25.10.10">
    <property type="entry name" value="Leucine-rich Repeat Variant"/>
    <property type="match status" value="1"/>
</dbReference>
<evidence type="ECO:0000313" key="3">
    <source>
        <dbReference type="Proteomes" id="UP000006038"/>
    </source>
</evidence>
<dbReference type="PANTHER" id="PTHR33115">
    <property type="entry name" value="ARM REPEAT SUPERFAMILY PROTEIN"/>
    <property type="match status" value="1"/>
</dbReference>
<dbReference type="STRING" id="4533.J3L0K1"/>
<dbReference type="InterPro" id="IPR016024">
    <property type="entry name" value="ARM-type_fold"/>
</dbReference>